<feature type="transmembrane region" description="Helical" evidence="8">
    <location>
        <begin position="331"/>
        <end position="348"/>
    </location>
</feature>
<feature type="transmembrane region" description="Helical" evidence="8">
    <location>
        <begin position="205"/>
        <end position="229"/>
    </location>
</feature>
<reference evidence="9" key="1">
    <citation type="submission" date="2023-04" db="EMBL/GenBank/DDBJ databases">
        <title>Aspergillus oryzae NBRC 4228.</title>
        <authorList>
            <person name="Ichikawa N."/>
            <person name="Sato H."/>
            <person name="Tonouchi N."/>
        </authorList>
    </citation>
    <scope>NUCLEOTIDE SEQUENCE</scope>
    <source>
        <strain evidence="9">NBRC 4228</strain>
    </source>
</reference>
<evidence type="ECO:0000256" key="7">
    <source>
        <dbReference type="SAM" id="MobiDB-lite"/>
    </source>
</evidence>
<protein>
    <submittedName>
        <fullName evidence="9">Unnamed protein product</fullName>
    </submittedName>
</protein>
<evidence type="ECO:0000256" key="2">
    <source>
        <dbReference type="ARBA" id="ARBA00008335"/>
    </source>
</evidence>
<feature type="transmembrane region" description="Helical" evidence="8">
    <location>
        <begin position="260"/>
        <end position="279"/>
    </location>
</feature>
<organism evidence="9 10">
    <name type="scientific">Aspergillus oryzae</name>
    <name type="common">Yellow koji mold</name>
    <dbReference type="NCBI Taxonomy" id="5062"/>
    <lineage>
        <taxon>Eukaryota</taxon>
        <taxon>Fungi</taxon>
        <taxon>Dikarya</taxon>
        <taxon>Ascomycota</taxon>
        <taxon>Pezizomycotina</taxon>
        <taxon>Eurotiomycetes</taxon>
        <taxon>Eurotiomycetidae</taxon>
        <taxon>Eurotiales</taxon>
        <taxon>Aspergillaceae</taxon>
        <taxon>Aspergillus</taxon>
        <taxon>Aspergillus subgen. Circumdati</taxon>
    </lineage>
</organism>
<sequence>MRFRLPIKPDEIPVDEKQQPNDDEANVTPQSASKEAATSRADQVDDDKSDVVNPEFQHGVQSAQAMTQVWSKQHLILAYVISFKEHSLTGTTTILSTLIGGLFKLPYAKLIDIWGRPQGFALMIACMTVGLIMMAGCNNVQTYCAAQVFYSVGSAGVDFTLTIFIADTSALKNRAFWLGFVGSPYIATVWAYGPATEDILSSMGWRWGFGIWAIVTPVMLTPLFFLFYYNQRKAQKAGLVPERHSQRTVMQSIAYYGKEFDVIGLLLLTTGLALFLLAFNLYSKQPDEWKSPLIICFIVIGGLLLIAFPVYERYIAPVTFIPWSLLLNRTVFFTYTMAASIYLAWYLWDTYFYSMLVVVFNQSVTQATYITNIYSVGSCFWAVLMGILIRYNGRLKWQALYFGVPITILGVGLMIKFREPGVNIGYIVMCQIFIAFGGGTLVICEQMTVMAVSSQQHIPAVLAMESMFINIGSAVGTTIATALWTGIFPQKLAEYLPADAQSNLANIYGDMTVQASYPVGSAARDAINRSRRIKDGIAIVANKSNGCILLPDVAIRVGDWLLSRPQVDDDRIEVSMTNVSPYRILNLEYTFKMIDPPAEMIDFFDTLKTKPLPVPTTTPTSVAPVPTVVPGHDLIFQELSKTSQRTLWYAHTNTPSFLLV</sequence>
<evidence type="ECO:0000256" key="1">
    <source>
        <dbReference type="ARBA" id="ARBA00004141"/>
    </source>
</evidence>
<dbReference type="AlphaFoldDB" id="A0AAN5BU06"/>
<feature type="compositionally biased region" description="Basic and acidic residues" evidence="7">
    <location>
        <begin position="7"/>
        <end position="20"/>
    </location>
</feature>
<feature type="transmembrane region" description="Helical" evidence="8">
    <location>
        <begin position="400"/>
        <end position="418"/>
    </location>
</feature>
<dbReference type="FunFam" id="1.20.1250.20:FF:000284">
    <property type="entry name" value="Siderophore iron transporter mirB"/>
    <property type="match status" value="1"/>
</dbReference>
<feature type="transmembrane region" description="Helical" evidence="8">
    <location>
        <begin position="424"/>
        <end position="444"/>
    </location>
</feature>
<evidence type="ECO:0000313" key="9">
    <source>
        <dbReference type="EMBL" id="GMG25472.1"/>
    </source>
</evidence>
<dbReference type="Proteomes" id="UP001165205">
    <property type="component" value="Unassembled WGS sequence"/>
</dbReference>
<keyword evidence="6 8" id="KW-0472">Membrane</keyword>
<evidence type="ECO:0000313" key="10">
    <source>
        <dbReference type="Proteomes" id="UP001165205"/>
    </source>
</evidence>
<dbReference type="Gene3D" id="1.20.1250.20">
    <property type="entry name" value="MFS general substrate transporter like domains"/>
    <property type="match status" value="2"/>
</dbReference>
<feature type="transmembrane region" description="Helical" evidence="8">
    <location>
        <begin position="119"/>
        <end position="136"/>
    </location>
</feature>
<dbReference type="PANTHER" id="PTHR23501">
    <property type="entry name" value="MAJOR FACILITATOR SUPERFAMILY"/>
    <property type="match status" value="1"/>
</dbReference>
<feature type="transmembrane region" description="Helical" evidence="8">
    <location>
        <begin position="291"/>
        <end position="311"/>
    </location>
</feature>
<evidence type="ECO:0000256" key="6">
    <source>
        <dbReference type="ARBA" id="ARBA00023136"/>
    </source>
</evidence>
<comment type="similarity">
    <text evidence="2">Belongs to the major facilitator superfamily.</text>
</comment>
<evidence type="ECO:0000256" key="3">
    <source>
        <dbReference type="ARBA" id="ARBA00022448"/>
    </source>
</evidence>
<dbReference type="GO" id="GO:0005886">
    <property type="term" value="C:plasma membrane"/>
    <property type="evidence" value="ECO:0007669"/>
    <property type="project" value="TreeGrafter"/>
</dbReference>
<keyword evidence="5 8" id="KW-1133">Transmembrane helix</keyword>
<dbReference type="GO" id="GO:0022857">
    <property type="term" value="F:transmembrane transporter activity"/>
    <property type="evidence" value="ECO:0007669"/>
    <property type="project" value="InterPro"/>
</dbReference>
<dbReference type="InterPro" id="IPR011701">
    <property type="entry name" value="MFS"/>
</dbReference>
<feature type="region of interest" description="Disordered" evidence="7">
    <location>
        <begin position="1"/>
        <end position="52"/>
    </location>
</feature>
<keyword evidence="3" id="KW-0813">Transport</keyword>
<keyword evidence="4 8" id="KW-0812">Transmembrane</keyword>
<feature type="transmembrane region" description="Helical" evidence="8">
    <location>
        <begin position="175"/>
        <end position="193"/>
    </location>
</feature>
<evidence type="ECO:0000256" key="4">
    <source>
        <dbReference type="ARBA" id="ARBA00022692"/>
    </source>
</evidence>
<comment type="caution">
    <text evidence="9">The sequence shown here is derived from an EMBL/GenBank/DDBJ whole genome shotgun (WGS) entry which is preliminary data.</text>
</comment>
<dbReference type="Pfam" id="PF07690">
    <property type="entry name" value="MFS_1"/>
    <property type="match status" value="1"/>
</dbReference>
<dbReference type="SUPFAM" id="SSF103473">
    <property type="entry name" value="MFS general substrate transporter"/>
    <property type="match status" value="1"/>
</dbReference>
<comment type="subcellular location">
    <subcellularLocation>
        <location evidence="1">Membrane</location>
        <topology evidence="1">Multi-pass membrane protein</topology>
    </subcellularLocation>
</comment>
<dbReference type="InterPro" id="IPR036259">
    <property type="entry name" value="MFS_trans_sf"/>
</dbReference>
<feature type="transmembrane region" description="Helical" evidence="8">
    <location>
        <begin position="368"/>
        <end position="388"/>
    </location>
</feature>
<gene>
    <name evidence="9" type="ORF">Aory04_000251000</name>
</gene>
<name>A0AAN5BU06_ASPOZ</name>
<proteinExistence type="inferred from homology"/>
<evidence type="ECO:0000256" key="8">
    <source>
        <dbReference type="SAM" id="Phobius"/>
    </source>
</evidence>
<evidence type="ECO:0000256" key="5">
    <source>
        <dbReference type="ARBA" id="ARBA00022989"/>
    </source>
</evidence>
<dbReference type="EMBL" id="BSYA01000019">
    <property type="protein sequence ID" value="GMG25472.1"/>
    <property type="molecule type" value="Genomic_DNA"/>
</dbReference>
<dbReference type="PANTHER" id="PTHR23501:SF3">
    <property type="entry name" value="MAJOR FACILITATOR SUPERFAMILY (MFS) PROFILE DOMAIN-CONTAINING PROTEIN"/>
    <property type="match status" value="1"/>
</dbReference>
<accession>A0AAN5BU06</accession>